<protein>
    <recommendedName>
        <fullName evidence="3">ubiquitinyl hydrolase 1</fullName>
        <ecNumber evidence="3">3.4.19.12</ecNumber>
    </recommendedName>
</protein>
<dbReference type="InterPro" id="IPR038765">
    <property type="entry name" value="Papain-like_cys_pep_sf"/>
</dbReference>
<evidence type="ECO:0000259" key="11">
    <source>
        <dbReference type="PROSITE" id="PS51283"/>
    </source>
</evidence>
<comment type="catalytic activity">
    <reaction evidence="1">
        <text>Thiol-dependent hydrolysis of ester, thioester, amide, peptide and isopeptide bonds formed by the C-terminal Gly of ubiquitin (a 76-residue protein attached to proteins as an intracellular targeting signal).</text>
        <dbReference type="EC" id="3.4.19.12"/>
    </reaction>
</comment>
<evidence type="ECO:0000259" key="10">
    <source>
        <dbReference type="PROSITE" id="PS50235"/>
    </source>
</evidence>
<dbReference type="InterPro" id="IPR000626">
    <property type="entry name" value="Ubiquitin-like_dom"/>
</dbReference>
<dbReference type="SMART" id="SM00213">
    <property type="entry name" value="UBQ"/>
    <property type="match status" value="1"/>
</dbReference>
<keyword evidence="7" id="KW-0788">Thiol protease</keyword>
<dbReference type="PANTHER" id="PTHR24006">
    <property type="entry name" value="UBIQUITIN CARBOXYL-TERMINAL HYDROLASE"/>
    <property type="match status" value="1"/>
</dbReference>
<evidence type="ECO:0000256" key="7">
    <source>
        <dbReference type="ARBA" id="ARBA00022807"/>
    </source>
</evidence>
<dbReference type="Pfam" id="PF00240">
    <property type="entry name" value="ubiquitin"/>
    <property type="match status" value="1"/>
</dbReference>
<dbReference type="InterPro" id="IPR018200">
    <property type="entry name" value="USP_CS"/>
</dbReference>
<dbReference type="SUPFAM" id="SSF143791">
    <property type="entry name" value="DUSP-like"/>
    <property type="match status" value="1"/>
</dbReference>
<feature type="domain" description="Ubiquitin-like" evidence="9">
    <location>
        <begin position="1004"/>
        <end position="1071"/>
    </location>
</feature>
<evidence type="ECO:0000313" key="13">
    <source>
        <dbReference type="Proteomes" id="UP000521872"/>
    </source>
</evidence>
<feature type="domain" description="DUSP" evidence="11">
    <location>
        <begin position="827"/>
        <end position="936"/>
    </location>
</feature>
<dbReference type="InterPro" id="IPR028889">
    <property type="entry name" value="USP"/>
</dbReference>
<gene>
    <name evidence="12" type="ORF">D9613_002689</name>
</gene>
<evidence type="ECO:0000256" key="6">
    <source>
        <dbReference type="ARBA" id="ARBA00022801"/>
    </source>
</evidence>
<reference evidence="12 13" key="1">
    <citation type="submission" date="2019-12" db="EMBL/GenBank/DDBJ databases">
        <authorList>
            <person name="Floudas D."/>
            <person name="Bentzer J."/>
            <person name="Ahren D."/>
            <person name="Johansson T."/>
            <person name="Persson P."/>
            <person name="Tunlid A."/>
        </authorList>
    </citation>
    <scope>NUCLEOTIDE SEQUENCE [LARGE SCALE GENOMIC DNA]</scope>
    <source>
        <strain evidence="12 13">CBS 102.39</strain>
    </source>
</reference>
<evidence type="ECO:0000259" key="9">
    <source>
        <dbReference type="PROSITE" id="PS50053"/>
    </source>
</evidence>
<dbReference type="InterPro" id="IPR006615">
    <property type="entry name" value="Pept_C19_DUSP"/>
</dbReference>
<evidence type="ECO:0000256" key="1">
    <source>
        <dbReference type="ARBA" id="ARBA00000707"/>
    </source>
</evidence>
<dbReference type="EMBL" id="JAACJL010000044">
    <property type="protein sequence ID" value="KAF4614469.1"/>
    <property type="molecule type" value="Genomic_DNA"/>
</dbReference>
<keyword evidence="6" id="KW-0378">Hydrolase</keyword>
<dbReference type="InterPro" id="IPR050164">
    <property type="entry name" value="Peptidase_C19"/>
</dbReference>
<evidence type="ECO:0000256" key="4">
    <source>
        <dbReference type="ARBA" id="ARBA00022670"/>
    </source>
</evidence>
<dbReference type="InterPro" id="IPR029071">
    <property type="entry name" value="Ubiquitin-like_domsf"/>
</dbReference>
<dbReference type="GO" id="GO:0016579">
    <property type="term" value="P:protein deubiquitination"/>
    <property type="evidence" value="ECO:0007669"/>
    <property type="project" value="InterPro"/>
</dbReference>
<dbReference type="Pfam" id="PF00443">
    <property type="entry name" value="UCH"/>
    <property type="match status" value="1"/>
</dbReference>
<evidence type="ECO:0000256" key="3">
    <source>
        <dbReference type="ARBA" id="ARBA00012759"/>
    </source>
</evidence>
<dbReference type="Proteomes" id="UP000521872">
    <property type="component" value="Unassembled WGS sequence"/>
</dbReference>
<proteinExistence type="inferred from homology"/>
<sequence>MPPKRKRTPFVPEKNSCLKASPSNAPWGWVGTEVHHAEDMTLEHLKSTCNISARNNNACCSNIYLHSSTPKQMPPPTTINGELRDDVIVISDEEDGSCSKKDCRTNPFCLNYLGQDKLEEVDMKGTASVRKLLGDDPSTLSRQPRLPVGLKVWYRDLAFRAGVYACQPPSGTAEGRYKDSPISQLQITFAALQDGNVSSFNPEKLVESLQLRRTEQQDAQEFSKLFMSHLDNEFKKQSNPSVQSLIKNQFQGSQVYGTVCHGCKNRSERSSDFLEIELSIEKNSTLEDKLASALAPELLNRDNQYFCSRCESLQDATRYTELRKLPPVLHFSLLRFVYDVSTMVRKKSKHSITFPLLLDMKKFIGSLASREAHETNDLSDESYELRGILLHKGTSAYHGHYEAQVYDAQYGAWFQFNDETVTEIKTLGDKLPPKKPIVQEITEMLDDDDDDAQPDSSEVRQKRANSRKRRRIDDSDDDVVEISVEKTQTSTKVHVKQSNPTSIIKSKDAYMLIYARKSRQEQIQNSERIVADKSPPSAIPQPPARAKEIVLDMNKAHDAACRDFLERSKRIEVKLTHLQKRIKEVYSTWTSHAAGQESVVVSRQALESWLSQKGIEAGLREITPDQTIQAPSPDSPADMPPPLIISTSDIVCEHGRLDPLKSRDMKCLSQDSLEMILSTGCTFEPILRTSDPCNVCAAYLFREKLYEYEHAKYTNEFDAICACDENEEGYWISKKWCKDWKLVKPRMHVCAEDDPAPDSEEFGGQVYCEHGGLTLQTTGRRKISHDAVQLLQKLFPNWRPPSTNTETCAVCDAEVHISKEDKKEVRKRVEDEKARLSFISQSSLDAWAELGDFAPCAVLPTQFIREWKRWISSPFDNPRPGLVDNNRFICQHDHLLFDPNCHSDMESVITVVKKDEWDVLQSLYDAGPFIGLTKRPGLDEKEYDHDIPVCDECRMRSKREWQSAEIFLRLCGPGSEGSTKDVVQAKSSQTYSRLNGGARQSKRLRQMKNHGERRKIEITKSTTVKDIKIMASKEFNVPTICQRLFYKGRELQDNEATVESLQILVNDVIDMREATEVLEIDSDTEDGQLQVKRRRTEGAGFGGTLLGSAEASWTSSPDITPLPMLSDTNAKACSACTYLNKPDYLRCEICSTILL</sequence>
<evidence type="ECO:0000256" key="2">
    <source>
        <dbReference type="ARBA" id="ARBA00009085"/>
    </source>
</evidence>
<dbReference type="PANTHER" id="PTHR24006:SF888">
    <property type="entry name" value="UBIQUITIN CARBOXYL-TERMINAL HYDROLASE 30"/>
    <property type="match status" value="1"/>
</dbReference>
<dbReference type="AlphaFoldDB" id="A0A8H4QP80"/>
<dbReference type="Gene3D" id="3.10.20.90">
    <property type="entry name" value="Phosphatidylinositol 3-kinase Catalytic Subunit, Chain A, domain 1"/>
    <property type="match status" value="1"/>
</dbReference>
<dbReference type="GO" id="GO:0005634">
    <property type="term" value="C:nucleus"/>
    <property type="evidence" value="ECO:0007669"/>
    <property type="project" value="TreeGrafter"/>
</dbReference>
<dbReference type="GO" id="GO:0005829">
    <property type="term" value="C:cytosol"/>
    <property type="evidence" value="ECO:0007669"/>
    <property type="project" value="TreeGrafter"/>
</dbReference>
<evidence type="ECO:0000313" key="12">
    <source>
        <dbReference type="EMBL" id="KAF4614469.1"/>
    </source>
</evidence>
<dbReference type="EC" id="3.4.19.12" evidence="3"/>
<dbReference type="CDD" id="cd01795">
    <property type="entry name" value="Ubl_USP48"/>
    <property type="match status" value="1"/>
</dbReference>
<comment type="similarity">
    <text evidence="2">Belongs to the peptidase C19 family.</text>
</comment>
<dbReference type="PROSITE" id="PS50053">
    <property type="entry name" value="UBIQUITIN_2"/>
    <property type="match status" value="1"/>
</dbReference>
<dbReference type="InterPro" id="IPR001394">
    <property type="entry name" value="Peptidase_C19_UCH"/>
</dbReference>
<dbReference type="GO" id="GO:0004197">
    <property type="term" value="F:cysteine-type endopeptidase activity"/>
    <property type="evidence" value="ECO:0007669"/>
    <property type="project" value="InterPro"/>
</dbReference>
<name>A0A8H4QP80_9AGAR</name>
<evidence type="ECO:0000256" key="5">
    <source>
        <dbReference type="ARBA" id="ARBA00022786"/>
    </source>
</evidence>
<comment type="caution">
    <text evidence="12">The sequence shown here is derived from an EMBL/GenBank/DDBJ whole genome shotgun (WGS) entry which is preliminary data.</text>
</comment>
<feature type="region of interest" description="Disordered" evidence="8">
    <location>
        <begin position="445"/>
        <end position="476"/>
    </location>
</feature>
<dbReference type="InterPro" id="IPR035927">
    <property type="entry name" value="DUSP-like_sf"/>
</dbReference>
<dbReference type="PROSITE" id="PS50235">
    <property type="entry name" value="USP_3"/>
    <property type="match status" value="1"/>
</dbReference>
<dbReference type="SUPFAM" id="SSF54236">
    <property type="entry name" value="Ubiquitin-like"/>
    <property type="match status" value="1"/>
</dbReference>
<dbReference type="SUPFAM" id="SSF54001">
    <property type="entry name" value="Cysteine proteinases"/>
    <property type="match status" value="1"/>
</dbReference>
<dbReference type="Gene3D" id="3.90.70.10">
    <property type="entry name" value="Cysteine proteinases"/>
    <property type="match status" value="1"/>
</dbReference>
<dbReference type="GO" id="GO:0006508">
    <property type="term" value="P:proteolysis"/>
    <property type="evidence" value="ECO:0007669"/>
    <property type="project" value="UniProtKB-KW"/>
</dbReference>
<keyword evidence="5" id="KW-0833">Ubl conjugation pathway</keyword>
<feature type="domain" description="USP" evidence="10">
    <location>
        <begin position="148"/>
        <end position="444"/>
    </location>
</feature>
<dbReference type="InterPro" id="IPR044743">
    <property type="entry name" value="Ubl_USP48"/>
</dbReference>
<accession>A0A8H4QP80</accession>
<dbReference type="PROSITE" id="PS00973">
    <property type="entry name" value="USP_2"/>
    <property type="match status" value="1"/>
</dbReference>
<evidence type="ECO:0000256" key="8">
    <source>
        <dbReference type="SAM" id="MobiDB-lite"/>
    </source>
</evidence>
<keyword evidence="13" id="KW-1185">Reference proteome</keyword>
<dbReference type="GO" id="GO:0004843">
    <property type="term" value="F:cysteine-type deubiquitinase activity"/>
    <property type="evidence" value="ECO:0007669"/>
    <property type="project" value="UniProtKB-EC"/>
</dbReference>
<keyword evidence="4" id="KW-0645">Protease</keyword>
<organism evidence="12 13">
    <name type="scientific">Agrocybe pediades</name>
    <dbReference type="NCBI Taxonomy" id="84607"/>
    <lineage>
        <taxon>Eukaryota</taxon>
        <taxon>Fungi</taxon>
        <taxon>Dikarya</taxon>
        <taxon>Basidiomycota</taxon>
        <taxon>Agaricomycotina</taxon>
        <taxon>Agaricomycetes</taxon>
        <taxon>Agaricomycetidae</taxon>
        <taxon>Agaricales</taxon>
        <taxon>Agaricineae</taxon>
        <taxon>Strophariaceae</taxon>
        <taxon>Agrocybe</taxon>
    </lineage>
</organism>
<dbReference type="PROSITE" id="PS51283">
    <property type="entry name" value="DUSP"/>
    <property type="match status" value="1"/>
</dbReference>